<feature type="domain" description="C2" evidence="17">
    <location>
        <begin position="449"/>
        <end position="562"/>
    </location>
</feature>
<evidence type="ECO:0000313" key="21">
    <source>
        <dbReference type="Proteomes" id="UP000015101"/>
    </source>
</evidence>
<dbReference type="InParanoid" id="T1FMK7"/>
<feature type="domain" description="C2" evidence="17">
    <location>
        <begin position="661"/>
        <end position="786"/>
    </location>
</feature>
<dbReference type="SUPFAM" id="SSF49562">
    <property type="entry name" value="C2 domain (Calcium/lipid-binding domain, CaLB)"/>
    <property type="match status" value="3"/>
</dbReference>
<evidence type="ECO:0000256" key="13">
    <source>
        <dbReference type="ARBA" id="ARBA00023121"/>
    </source>
</evidence>
<keyword evidence="7" id="KW-0479">Metal-binding</keyword>
<dbReference type="GO" id="GO:0008429">
    <property type="term" value="F:phosphatidylethanolamine binding"/>
    <property type="evidence" value="ECO:0000318"/>
    <property type="project" value="GO_Central"/>
</dbReference>
<evidence type="ECO:0000256" key="3">
    <source>
        <dbReference type="ARBA" id="ARBA00005867"/>
    </source>
</evidence>
<evidence type="ECO:0000256" key="11">
    <source>
        <dbReference type="ARBA" id="ARBA00022989"/>
    </source>
</evidence>
<name>T1FMK7_HELRO</name>
<evidence type="ECO:0000256" key="12">
    <source>
        <dbReference type="ARBA" id="ARBA00023055"/>
    </source>
</evidence>
<keyword evidence="4" id="KW-0813">Transport</keyword>
<dbReference type="GO" id="GO:0005886">
    <property type="term" value="C:plasma membrane"/>
    <property type="evidence" value="ECO:0007669"/>
    <property type="project" value="UniProtKB-SubCell"/>
</dbReference>
<dbReference type="AlphaFoldDB" id="T1FMK7"/>
<evidence type="ECO:0000259" key="17">
    <source>
        <dbReference type="PROSITE" id="PS50004"/>
    </source>
</evidence>
<dbReference type="OMA" id="CEAPVFI"/>
<dbReference type="FunCoup" id="T1FMK7">
    <property type="interactions" value="641"/>
</dbReference>
<keyword evidence="9" id="KW-0256">Endoplasmic reticulum</keyword>
<dbReference type="GO" id="GO:0005509">
    <property type="term" value="F:calcium ion binding"/>
    <property type="evidence" value="ECO:0000318"/>
    <property type="project" value="GO_Central"/>
</dbReference>
<evidence type="ECO:0000256" key="4">
    <source>
        <dbReference type="ARBA" id="ARBA00022448"/>
    </source>
</evidence>
<dbReference type="eggNOG" id="KOG1012">
    <property type="taxonomic scope" value="Eukaryota"/>
</dbReference>
<keyword evidence="12" id="KW-0445">Lipid transport</keyword>
<dbReference type="EMBL" id="AMQM01002691">
    <property type="status" value="NOT_ANNOTATED_CDS"/>
    <property type="molecule type" value="Genomic_DNA"/>
</dbReference>
<dbReference type="EMBL" id="KB095858">
    <property type="protein sequence ID" value="ESO10642.1"/>
    <property type="molecule type" value="Genomic_DNA"/>
</dbReference>
<dbReference type="GO" id="GO:0006869">
    <property type="term" value="P:lipid transport"/>
    <property type="evidence" value="ECO:0007669"/>
    <property type="project" value="UniProtKB-KW"/>
</dbReference>
<evidence type="ECO:0000313" key="20">
    <source>
        <dbReference type="EnsemblMetazoa" id="HelroP185262"/>
    </source>
</evidence>
<dbReference type="GO" id="GO:0031210">
    <property type="term" value="F:phosphatidylcholine binding"/>
    <property type="evidence" value="ECO:0000318"/>
    <property type="project" value="GO_Central"/>
</dbReference>
<dbReference type="FunFam" id="2.60.40.150:FF:000025">
    <property type="entry name" value="Extended synaptotagmin 2"/>
    <property type="match status" value="1"/>
</dbReference>
<evidence type="ECO:0000256" key="6">
    <source>
        <dbReference type="ARBA" id="ARBA00022692"/>
    </source>
</evidence>
<evidence type="ECO:0000256" key="14">
    <source>
        <dbReference type="ARBA" id="ARBA00023136"/>
    </source>
</evidence>
<dbReference type="Pfam" id="PF17047">
    <property type="entry name" value="SMP_LBD"/>
    <property type="match status" value="1"/>
</dbReference>
<evidence type="ECO:0000256" key="10">
    <source>
        <dbReference type="ARBA" id="ARBA00022837"/>
    </source>
</evidence>
<comment type="subcellular location">
    <subcellularLocation>
        <location evidence="1">Cell membrane</location>
        <topology evidence="1">Peripheral membrane protein</topology>
    </subcellularLocation>
    <subcellularLocation>
        <location evidence="2">Endoplasmic reticulum membrane</location>
        <topology evidence="2">Multi-pass membrane protein</topology>
    </subcellularLocation>
</comment>
<keyword evidence="5" id="KW-1003">Cell membrane</keyword>
<protein>
    <submittedName>
        <fullName evidence="19">Extended synaptotagmin-like protein 2b</fullName>
    </submittedName>
</protein>
<dbReference type="CDD" id="cd21670">
    <property type="entry name" value="SMP_ESyt"/>
    <property type="match status" value="1"/>
</dbReference>
<evidence type="ECO:0000256" key="7">
    <source>
        <dbReference type="ARBA" id="ARBA00022723"/>
    </source>
</evidence>
<evidence type="ECO:0000256" key="16">
    <source>
        <dbReference type="SAM" id="Phobius"/>
    </source>
</evidence>
<feature type="region of interest" description="Disordered" evidence="15">
    <location>
        <begin position="799"/>
        <end position="831"/>
    </location>
</feature>
<dbReference type="GO" id="GO:0005544">
    <property type="term" value="F:calcium-dependent phospholipid binding"/>
    <property type="evidence" value="ECO:0000318"/>
    <property type="project" value="GO_Central"/>
</dbReference>
<keyword evidence="6 16" id="KW-0812">Transmembrane</keyword>
<dbReference type="PROSITE" id="PS50004">
    <property type="entry name" value="C2"/>
    <property type="match status" value="3"/>
</dbReference>
<dbReference type="RefSeq" id="XP_009010911.1">
    <property type="nucleotide sequence ID" value="XM_009012663.1"/>
</dbReference>
<evidence type="ECO:0000313" key="19">
    <source>
        <dbReference type="EMBL" id="ESO10642.1"/>
    </source>
</evidence>
<feature type="domain" description="SMP-LTD" evidence="18">
    <location>
        <begin position="115"/>
        <end position="292"/>
    </location>
</feature>
<accession>T1FMK7</accession>
<feature type="region of interest" description="Disordered" evidence="15">
    <location>
        <begin position="626"/>
        <end position="655"/>
    </location>
</feature>
<dbReference type="GeneID" id="20210056"/>
<feature type="compositionally biased region" description="Basic and acidic residues" evidence="15">
    <location>
        <begin position="802"/>
        <end position="830"/>
    </location>
</feature>
<keyword evidence="11 16" id="KW-1133">Transmembrane helix</keyword>
<dbReference type="InterPro" id="IPR000008">
    <property type="entry name" value="C2_dom"/>
</dbReference>
<feature type="domain" description="C2" evidence="17">
    <location>
        <begin position="302"/>
        <end position="424"/>
    </location>
</feature>
<keyword evidence="14 16" id="KW-0472">Membrane</keyword>
<evidence type="ECO:0000256" key="9">
    <source>
        <dbReference type="ARBA" id="ARBA00022824"/>
    </source>
</evidence>
<evidence type="ECO:0000256" key="1">
    <source>
        <dbReference type="ARBA" id="ARBA00004202"/>
    </source>
</evidence>
<evidence type="ECO:0000256" key="15">
    <source>
        <dbReference type="SAM" id="MobiDB-lite"/>
    </source>
</evidence>
<dbReference type="FunFam" id="2.60.40.150:FF:000093">
    <property type="entry name" value="Extended synaptotagmin 3"/>
    <property type="match status" value="1"/>
</dbReference>
<dbReference type="SMART" id="SM00239">
    <property type="entry name" value="C2"/>
    <property type="match status" value="3"/>
</dbReference>
<dbReference type="Proteomes" id="UP000015101">
    <property type="component" value="Unassembled WGS sequence"/>
</dbReference>
<reference evidence="21" key="1">
    <citation type="submission" date="2012-12" db="EMBL/GenBank/DDBJ databases">
        <authorList>
            <person name="Hellsten U."/>
            <person name="Grimwood J."/>
            <person name="Chapman J.A."/>
            <person name="Shapiro H."/>
            <person name="Aerts A."/>
            <person name="Otillar R.P."/>
            <person name="Terry A.Y."/>
            <person name="Boore J.L."/>
            <person name="Simakov O."/>
            <person name="Marletaz F."/>
            <person name="Cho S.-J."/>
            <person name="Edsinger-Gonzales E."/>
            <person name="Havlak P."/>
            <person name="Kuo D.-H."/>
            <person name="Larsson T."/>
            <person name="Lv J."/>
            <person name="Arendt D."/>
            <person name="Savage R."/>
            <person name="Osoegawa K."/>
            <person name="de Jong P."/>
            <person name="Lindberg D.R."/>
            <person name="Seaver E.C."/>
            <person name="Weisblat D.A."/>
            <person name="Putnam N.H."/>
            <person name="Grigoriev I.V."/>
            <person name="Rokhsar D.S."/>
        </authorList>
    </citation>
    <scope>NUCLEOTIDE SEQUENCE</scope>
</reference>
<dbReference type="InterPro" id="IPR039010">
    <property type="entry name" value="Synaptotagmin_SMP"/>
</dbReference>
<dbReference type="Gene3D" id="2.60.40.150">
    <property type="entry name" value="C2 domain"/>
    <property type="match status" value="3"/>
</dbReference>
<organism evidence="20 21">
    <name type="scientific">Helobdella robusta</name>
    <name type="common">Californian leech</name>
    <dbReference type="NCBI Taxonomy" id="6412"/>
    <lineage>
        <taxon>Eukaryota</taxon>
        <taxon>Metazoa</taxon>
        <taxon>Spiralia</taxon>
        <taxon>Lophotrochozoa</taxon>
        <taxon>Annelida</taxon>
        <taxon>Clitellata</taxon>
        <taxon>Hirudinea</taxon>
        <taxon>Rhynchobdellida</taxon>
        <taxon>Glossiphoniidae</taxon>
        <taxon>Helobdella</taxon>
    </lineage>
</organism>
<gene>
    <name evidence="20" type="primary">20210056</name>
    <name evidence="19" type="synonym">Esyt2b</name>
    <name evidence="19" type="ORF">HELRODRAFT_185262</name>
</gene>
<dbReference type="InterPro" id="IPR051634">
    <property type="entry name" value="Extended_Synaptotagmin"/>
</dbReference>
<dbReference type="InterPro" id="IPR031468">
    <property type="entry name" value="SMP_LBD"/>
</dbReference>
<dbReference type="EMBL" id="AMQM01002690">
    <property type="status" value="NOT_ANNOTATED_CDS"/>
    <property type="molecule type" value="Genomic_DNA"/>
</dbReference>
<dbReference type="PANTHER" id="PTHR45761:SF1">
    <property type="entry name" value="EXTENDED SYNAPTOTAGMIN-LIKE PROTEIN 2, ISOFORM C"/>
    <property type="match status" value="1"/>
</dbReference>
<reference evidence="19 21" key="2">
    <citation type="journal article" date="2013" name="Nature">
        <title>Insights into bilaterian evolution from three spiralian genomes.</title>
        <authorList>
            <person name="Simakov O."/>
            <person name="Marletaz F."/>
            <person name="Cho S.J."/>
            <person name="Edsinger-Gonzales E."/>
            <person name="Havlak P."/>
            <person name="Hellsten U."/>
            <person name="Kuo D.H."/>
            <person name="Larsson T."/>
            <person name="Lv J."/>
            <person name="Arendt D."/>
            <person name="Savage R."/>
            <person name="Osoegawa K."/>
            <person name="de Jong P."/>
            <person name="Grimwood J."/>
            <person name="Chapman J.A."/>
            <person name="Shapiro H."/>
            <person name="Aerts A."/>
            <person name="Otillar R.P."/>
            <person name="Terry A.Y."/>
            <person name="Boore J.L."/>
            <person name="Grigoriev I.V."/>
            <person name="Lindberg D.R."/>
            <person name="Seaver E.C."/>
            <person name="Weisblat D.A."/>
            <person name="Putnam N.H."/>
            <person name="Rokhsar D.S."/>
        </authorList>
    </citation>
    <scope>NUCLEOTIDE SEQUENCE</scope>
</reference>
<dbReference type="GO" id="GO:0035091">
    <property type="term" value="F:phosphatidylinositol binding"/>
    <property type="evidence" value="ECO:0000318"/>
    <property type="project" value="GO_Central"/>
</dbReference>
<dbReference type="KEGG" id="hro:HELRODRAFT_185262"/>
<dbReference type="HOGENOM" id="CLU_012047_0_0_1"/>
<keyword evidence="8" id="KW-0677">Repeat</keyword>
<dbReference type="GO" id="GO:0005789">
    <property type="term" value="C:endoplasmic reticulum membrane"/>
    <property type="evidence" value="ECO:0000318"/>
    <property type="project" value="GO_Central"/>
</dbReference>
<dbReference type="InterPro" id="IPR035892">
    <property type="entry name" value="C2_domain_sf"/>
</dbReference>
<evidence type="ECO:0000256" key="5">
    <source>
        <dbReference type="ARBA" id="ARBA00022475"/>
    </source>
</evidence>
<keyword evidence="21" id="KW-1185">Reference proteome</keyword>
<proteinExistence type="inferred from homology"/>
<comment type="similarity">
    <text evidence="3">Belongs to the extended synaptotagmin family.</text>
</comment>
<dbReference type="OrthoDB" id="1029639at2759"/>
<dbReference type="PANTHER" id="PTHR45761">
    <property type="entry name" value="EXTENDED SYNAPTOTAGMIN-LIKE PROTEIN 2, ISOFORM C"/>
    <property type="match status" value="1"/>
</dbReference>
<reference evidence="20" key="3">
    <citation type="submission" date="2015-06" db="UniProtKB">
        <authorList>
            <consortium name="EnsemblMetazoa"/>
        </authorList>
    </citation>
    <scope>IDENTIFICATION</scope>
</reference>
<keyword evidence="10" id="KW-0106">Calcium</keyword>
<keyword evidence="13" id="KW-0446">Lipid-binding</keyword>
<evidence type="ECO:0000256" key="8">
    <source>
        <dbReference type="ARBA" id="ARBA00022737"/>
    </source>
</evidence>
<evidence type="ECO:0000256" key="2">
    <source>
        <dbReference type="ARBA" id="ARBA00004477"/>
    </source>
</evidence>
<dbReference type="PROSITE" id="PS51847">
    <property type="entry name" value="SMP"/>
    <property type="match status" value="1"/>
</dbReference>
<dbReference type="Pfam" id="PF00168">
    <property type="entry name" value="C2"/>
    <property type="match status" value="3"/>
</dbReference>
<dbReference type="STRING" id="6412.T1FMK7"/>
<sequence length="846" mass="95867">MSEISEMTPVKSDIATVDTDSQRNLKKTTRSQTVQLLPLIVKSATTAGFLFAVWGAGFYRFSVSWVIGASTAYFIGKQYKKSLKEEKKRLEEERELEEPTLARVDELPTWVYFPDVERAEWLNKMIQQMWPYIGEHVCKTIASLEKMIDEKLPSIIRPFKFEEITLGEIPPRLGGVKVYIDNVKRDEIVLDAEITYAGDCDINLSMRGLHAGIKDILLHGMIRIIFRPLINKIPLIGGLEFCFINLPNLDFDLTNLANIFDVPFLNDSLRKIITDQVSNFLVLPNVIRVDLVSPSDLLNTKPSGHRGVTVGGIGGITLPYGVLRIKMVEADDLKRADAGKIFGKGKSDPYAVVTVGGTTYKTKYIASTLSPRWDEVFEFAVDDVKTQEIEIKVYDHDDHASDDFIGNTYIRLEEVEKGHMDEWRRLSNVKTGRVHVVCDLLYLTFDADDPGRIKSRSGSTCLLMVGVESAKDLPSTFSHSKGLLEPSPCVSLQLGNKLVKTTPKLRTIHPKWDEVFSFMVTEPDNEILFVQVLDTSKNDTSLGKISYKVDKILTDEDMMLCQPFALDATTSASTLTMKICLRYLTTTRPSTQEDPTTTATTIASDEIAGSPETIIPDYTDMVGRTRPGAASTAAKSGLAGGRSDNEAKARYRGSKTMSESKIGKMQLTLRYNLEREKLILIIHKCINLVAYDKDNFSDPYVRMYLLPDRSNASKRKTNVMKNNLNPVWDETFEWPLKKFELPNRTLEIMVKNFIGVFEKKTQTEMGVVNLRLSDFDDLAQPVSDCSTCRIQLHLRLPSQPSYKERERERKGKREREREREKERERAKEMKANFSTYSKKLLKKLSI</sequence>
<dbReference type="EnsemblMetazoa" id="HelroT185262">
    <property type="protein sequence ID" value="HelroP185262"/>
    <property type="gene ID" value="HelroG185262"/>
</dbReference>
<feature type="transmembrane region" description="Helical" evidence="16">
    <location>
        <begin position="36"/>
        <end position="56"/>
    </location>
</feature>
<dbReference type="CTD" id="100330508"/>
<evidence type="ECO:0000259" key="18">
    <source>
        <dbReference type="PROSITE" id="PS51847"/>
    </source>
</evidence>